<evidence type="ECO:0000256" key="9">
    <source>
        <dbReference type="ARBA" id="ARBA00023180"/>
    </source>
</evidence>
<proteinExistence type="predicted"/>
<name>A0A9N7Z1B1_PLEPL</name>
<evidence type="ECO:0000256" key="4">
    <source>
        <dbReference type="ARBA" id="ARBA00022729"/>
    </source>
</evidence>
<keyword evidence="5" id="KW-1133">Transmembrane helix</keyword>
<sequence>MVQINLISETCPGCVDLELRLLGVHQVSGLFFSNRRRGAETVARQFSQNERQMSVFKSLVVWILIMWTFTTADDEVSCVLEESCILPCSFQPGPDPVIHWTQVKPGNTHVHSYYSARDQFVHQGERFRGRTSLSTDQISRGNASIRLTGLQLQDQGKYECYTSTITGGKHASFINLRAAAKETVESE</sequence>
<keyword evidence="7" id="KW-1015">Disulfide bond</keyword>
<dbReference type="EMBL" id="CADEAL010003954">
    <property type="protein sequence ID" value="CAB1447626.1"/>
    <property type="molecule type" value="Genomic_DNA"/>
</dbReference>
<comment type="subcellular location">
    <subcellularLocation>
        <location evidence="1">Cell membrane</location>
        <topology evidence="1">Single-pass type I membrane protein</topology>
    </subcellularLocation>
</comment>
<feature type="domain" description="Immunoglobulin V-set" evidence="11">
    <location>
        <begin position="83"/>
        <end position="162"/>
    </location>
</feature>
<keyword evidence="13" id="KW-1185">Reference proteome</keyword>
<dbReference type="Proteomes" id="UP001153269">
    <property type="component" value="Unassembled WGS sequence"/>
</dbReference>
<accession>A0A9N7Z1B1</accession>
<evidence type="ECO:0000256" key="10">
    <source>
        <dbReference type="ARBA" id="ARBA00023319"/>
    </source>
</evidence>
<evidence type="ECO:0000259" key="11">
    <source>
        <dbReference type="SMART" id="SM00406"/>
    </source>
</evidence>
<dbReference type="GO" id="GO:0042102">
    <property type="term" value="P:positive regulation of T cell proliferation"/>
    <property type="evidence" value="ECO:0007669"/>
    <property type="project" value="TreeGrafter"/>
</dbReference>
<evidence type="ECO:0000256" key="7">
    <source>
        <dbReference type="ARBA" id="ARBA00023157"/>
    </source>
</evidence>
<keyword evidence="2" id="KW-1003">Cell membrane</keyword>
<evidence type="ECO:0000256" key="5">
    <source>
        <dbReference type="ARBA" id="ARBA00022989"/>
    </source>
</evidence>
<dbReference type="InterPro" id="IPR013106">
    <property type="entry name" value="Ig_V-set"/>
</dbReference>
<dbReference type="PANTHER" id="PTHR25466:SF14">
    <property type="entry name" value="BUTYROPHILIN SUBFAMILY 2 MEMBER A2-LIKE-RELATED"/>
    <property type="match status" value="1"/>
</dbReference>
<dbReference type="FunFam" id="2.60.40.10:FF:000142">
    <property type="entry name" value="V-set domain-containing T-cell activation inhibitor 1"/>
    <property type="match status" value="1"/>
</dbReference>
<dbReference type="GO" id="GO:0006955">
    <property type="term" value="P:immune response"/>
    <property type="evidence" value="ECO:0007669"/>
    <property type="project" value="TreeGrafter"/>
</dbReference>
<dbReference type="AlphaFoldDB" id="A0A9N7Z1B1"/>
<keyword evidence="9" id="KW-0325">Glycoprotein</keyword>
<keyword evidence="4" id="KW-0732">Signal</keyword>
<dbReference type="PANTHER" id="PTHR25466">
    <property type="entry name" value="T-LYMPHOCYTE ACTIVATION ANTIGEN"/>
    <property type="match status" value="1"/>
</dbReference>
<evidence type="ECO:0000256" key="2">
    <source>
        <dbReference type="ARBA" id="ARBA00022475"/>
    </source>
</evidence>
<evidence type="ECO:0000313" key="12">
    <source>
        <dbReference type="EMBL" id="CAB1447626.1"/>
    </source>
</evidence>
<dbReference type="GO" id="GO:0009897">
    <property type="term" value="C:external side of plasma membrane"/>
    <property type="evidence" value="ECO:0007669"/>
    <property type="project" value="TreeGrafter"/>
</dbReference>
<evidence type="ECO:0000256" key="1">
    <source>
        <dbReference type="ARBA" id="ARBA00004251"/>
    </source>
</evidence>
<dbReference type="SMART" id="SM00406">
    <property type="entry name" value="IGv"/>
    <property type="match status" value="1"/>
</dbReference>
<dbReference type="InterPro" id="IPR051713">
    <property type="entry name" value="T-cell_Activation_Regulation"/>
</dbReference>
<keyword evidence="8" id="KW-0675">Receptor</keyword>
<dbReference type="InterPro" id="IPR036179">
    <property type="entry name" value="Ig-like_dom_sf"/>
</dbReference>
<dbReference type="GO" id="GO:0031295">
    <property type="term" value="P:T cell costimulation"/>
    <property type="evidence" value="ECO:0007669"/>
    <property type="project" value="TreeGrafter"/>
</dbReference>
<dbReference type="GO" id="GO:0007166">
    <property type="term" value="P:cell surface receptor signaling pathway"/>
    <property type="evidence" value="ECO:0007669"/>
    <property type="project" value="TreeGrafter"/>
</dbReference>
<evidence type="ECO:0000256" key="8">
    <source>
        <dbReference type="ARBA" id="ARBA00023170"/>
    </source>
</evidence>
<dbReference type="Gene3D" id="2.60.40.10">
    <property type="entry name" value="Immunoglobulins"/>
    <property type="match status" value="1"/>
</dbReference>
<keyword evidence="10" id="KW-0393">Immunoglobulin domain</keyword>
<keyword evidence="3" id="KW-0812">Transmembrane</keyword>
<dbReference type="InterPro" id="IPR013783">
    <property type="entry name" value="Ig-like_fold"/>
</dbReference>
<gene>
    <name evidence="12" type="ORF">PLEPLA_LOCUS35305</name>
</gene>
<organism evidence="12 13">
    <name type="scientific">Pleuronectes platessa</name>
    <name type="common">European plaice</name>
    <dbReference type="NCBI Taxonomy" id="8262"/>
    <lineage>
        <taxon>Eukaryota</taxon>
        <taxon>Metazoa</taxon>
        <taxon>Chordata</taxon>
        <taxon>Craniata</taxon>
        <taxon>Vertebrata</taxon>
        <taxon>Euteleostomi</taxon>
        <taxon>Actinopterygii</taxon>
        <taxon>Neopterygii</taxon>
        <taxon>Teleostei</taxon>
        <taxon>Neoteleostei</taxon>
        <taxon>Acanthomorphata</taxon>
        <taxon>Carangaria</taxon>
        <taxon>Pleuronectiformes</taxon>
        <taxon>Pleuronectoidei</taxon>
        <taxon>Pleuronectidae</taxon>
        <taxon>Pleuronectes</taxon>
    </lineage>
</organism>
<dbReference type="GO" id="GO:0042130">
    <property type="term" value="P:negative regulation of T cell proliferation"/>
    <property type="evidence" value="ECO:0007669"/>
    <property type="project" value="TreeGrafter"/>
</dbReference>
<evidence type="ECO:0000256" key="6">
    <source>
        <dbReference type="ARBA" id="ARBA00023136"/>
    </source>
</evidence>
<dbReference type="Pfam" id="PF07686">
    <property type="entry name" value="V-set"/>
    <property type="match status" value="1"/>
</dbReference>
<protein>
    <recommendedName>
        <fullName evidence="11">Immunoglobulin V-set domain-containing protein</fullName>
    </recommendedName>
</protein>
<comment type="caution">
    <text evidence="12">The sequence shown here is derived from an EMBL/GenBank/DDBJ whole genome shotgun (WGS) entry which is preliminary data.</text>
</comment>
<evidence type="ECO:0000313" key="13">
    <source>
        <dbReference type="Proteomes" id="UP001153269"/>
    </source>
</evidence>
<keyword evidence="6" id="KW-0472">Membrane</keyword>
<dbReference type="GO" id="GO:0071222">
    <property type="term" value="P:cellular response to lipopolysaccharide"/>
    <property type="evidence" value="ECO:0007669"/>
    <property type="project" value="TreeGrafter"/>
</dbReference>
<reference evidence="12" key="1">
    <citation type="submission" date="2020-03" db="EMBL/GenBank/DDBJ databases">
        <authorList>
            <person name="Weist P."/>
        </authorList>
    </citation>
    <scope>NUCLEOTIDE SEQUENCE</scope>
</reference>
<dbReference type="SUPFAM" id="SSF48726">
    <property type="entry name" value="Immunoglobulin"/>
    <property type="match status" value="1"/>
</dbReference>
<evidence type="ECO:0000256" key="3">
    <source>
        <dbReference type="ARBA" id="ARBA00022692"/>
    </source>
</evidence>